<feature type="transmembrane region" description="Helical" evidence="1">
    <location>
        <begin position="165"/>
        <end position="192"/>
    </location>
</feature>
<keyword evidence="8" id="KW-1185">Reference proteome</keyword>
<dbReference type="OrthoDB" id="6623990at2"/>
<evidence type="ECO:0000313" key="3">
    <source>
        <dbReference type="EMBL" id="ODM06406.1"/>
    </source>
</evidence>
<evidence type="ECO:0000313" key="4">
    <source>
        <dbReference type="EMBL" id="ODR44326.1"/>
    </source>
</evidence>
<accession>A0A1E3ADW4</accession>
<feature type="domain" description="Acyltransferase 3" evidence="2">
    <location>
        <begin position="7"/>
        <end position="333"/>
    </location>
</feature>
<comment type="caution">
    <text evidence="3">The sequence shown here is derived from an EMBL/GenBank/DDBJ whole genome shotgun (WGS) entry which is preliminary data.</text>
</comment>
<reference evidence="3 6" key="1">
    <citation type="submission" date="2016-07" db="EMBL/GenBank/DDBJ databases">
        <title>Characterization of isolates of Eisenbergiella tayi derived from blood cultures, using whole genome sequencing.</title>
        <authorList>
            <person name="Burdz T."/>
            <person name="Wiebe D."/>
            <person name="Huynh C."/>
            <person name="Bernard K."/>
        </authorList>
    </citation>
    <scope>NUCLEOTIDE SEQUENCE [LARGE SCALE GENOMIC DNA]</scope>
    <source>
        <strain evidence="3 6">NML 110608</strain>
    </source>
</reference>
<evidence type="ECO:0000259" key="2">
    <source>
        <dbReference type="Pfam" id="PF01757"/>
    </source>
</evidence>
<dbReference type="InterPro" id="IPR052734">
    <property type="entry name" value="Nod_factor_acetyltransferase"/>
</dbReference>
<evidence type="ECO:0000313" key="5">
    <source>
        <dbReference type="EMBL" id="ODR56102.1"/>
    </source>
</evidence>
<dbReference type="EMBL" id="MCGH01000002">
    <property type="protein sequence ID" value="ODM06406.1"/>
    <property type="molecule type" value="Genomic_DNA"/>
</dbReference>
<dbReference type="EMBL" id="MEHA01000001">
    <property type="protein sequence ID" value="ODR56102.1"/>
    <property type="molecule type" value="Genomic_DNA"/>
</dbReference>
<proteinExistence type="predicted"/>
<evidence type="ECO:0000313" key="6">
    <source>
        <dbReference type="Proteomes" id="UP000094067"/>
    </source>
</evidence>
<dbReference type="RefSeq" id="WP_069152365.1">
    <property type="nucleotide sequence ID" value="NZ_JAQCZP010000002.1"/>
</dbReference>
<keyword evidence="1" id="KW-0472">Membrane</keyword>
<evidence type="ECO:0000256" key="1">
    <source>
        <dbReference type="SAM" id="Phobius"/>
    </source>
</evidence>
<dbReference type="Proteomes" id="UP000094869">
    <property type="component" value="Unassembled WGS sequence"/>
</dbReference>
<feature type="transmembrane region" description="Helical" evidence="1">
    <location>
        <begin position="242"/>
        <end position="263"/>
    </location>
</feature>
<keyword evidence="1" id="KW-0812">Transmembrane</keyword>
<dbReference type="Proteomes" id="UP000094271">
    <property type="component" value="Unassembled WGS sequence"/>
</dbReference>
<feature type="transmembrane region" description="Helical" evidence="1">
    <location>
        <begin position="12"/>
        <end position="29"/>
    </location>
</feature>
<dbReference type="GO" id="GO:0016747">
    <property type="term" value="F:acyltransferase activity, transferring groups other than amino-acyl groups"/>
    <property type="evidence" value="ECO:0007669"/>
    <property type="project" value="InterPro"/>
</dbReference>
<dbReference type="InterPro" id="IPR002656">
    <property type="entry name" value="Acyl_transf_3_dom"/>
</dbReference>
<dbReference type="Proteomes" id="UP000094067">
    <property type="component" value="Unassembled WGS sequence"/>
</dbReference>
<dbReference type="PANTHER" id="PTHR37312:SF1">
    <property type="entry name" value="MEMBRANE-BOUND ACYLTRANSFERASE YKRP-RELATED"/>
    <property type="match status" value="1"/>
</dbReference>
<feature type="transmembrane region" description="Helical" evidence="1">
    <location>
        <begin position="212"/>
        <end position="230"/>
    </location>
</feature>
<feature type="transmembrane region" description="Helical" evidence="1">
    <location>
        <begin position="109"/>
        <end position="134"/>
    </location>
</feature>
<name>A0A1E3ADW4_9FIRM</name>
<dbReference type="AlphaFoldDB" id="A0A1E3ADW4"/>
<reference evidence="4 8" key="2">
    <citation type="submission" date="2016-08" db="EMBL/GenBank/DDBJ databases">
        <title>Characterization of Isolates of Eisenbergiella tayi Derived from Blood Cultures, Using Whole Genome Sequencing.</title>
        <authorList>
            <person name="Bernier A.-M."/>
            <person name="Burdz T."/>
            <person name="Wiebe D."/>
            <person name="Bernard K."/>
        </authorList>
    </citation>
    <scope>NUCLEOTIDE SEQUENCE [LARGE SCALE GENOMIC DNA]</scope>
    <source>
        <strain evidence="4 8">NML120146</strain>
    </source>
</reference>
<feature type="transmembrane region" description="Helical" evidence="1">
    <location>
        <begin position="65"/>
        <end position="89"/>
    </location>
</feature>
<feature type="transmembrane region" description="Helical" evidence="1">
    <location>
        <begin position="284"/>
        <end position="302"/>
    </location>
</feature>
<dbReference type="PANTHER" id="PTHR37312">
    <property type="entry name" value="MEMBRANE-BOUND ACYLTRANSFERASE YKRP-RELATED"/>
    <property type="match status" value="1"/>
</dbReference>
<reference evidence="5 7" key="3">
    <citation type="submission" date="2016-08" db="EMBL/GenBank/DDBJ databases">
        <authorList>
            <person name="Seilhamer J.J."/>
        </authorList>
    </citation>
    <scope>NUCLEOTIDE SEQUENCE [LARGE SCALE GENOMIC DNA]</scope>
    <source>
        <strain evidence="5 7">NML150140-1</strain>
    </source>
</reference>
<sequence length="353" mass="40544">MKINRIEWLDVSKGIGIILVIIGHCVYLGGGMHNWIFSFHMPMFFILSGVLIRKENLNTFVKKRFKSLIVPYFVFCLVGLIVTFVIPVFRIKYNIHGLLYDLYMGSPDYINISSIWFLVCLFIASVILQIIFTICNNNQKIELCILVVIGIVGFSFAQLREKYFLFLPVCRLPCNIDVSCIAIIFLSFGFYFSKFFLKLEINFSLLNIRRKYLLSLLLLIISIFLSIINGRVNLHGLIFNNVVLYIIESIVGTLTIIFVSIMLQNSAIFISKIFVWFGKNSLKILGLQAVLIRIYIVAANNFEQAEYELYYLKGKHIVLALLFVLVFSCLITCIVNTVLLKLSQRGIFSLITK</sequence>
<keyword evidence="3" id="KW-0012">Acyltransferase</keyword>
<dbReference type="Pfam" id="PF01757">
    <property type="entry name" value="Acyl_transf_3"/>
    <property type="match status" value="1"/>
</dbReference>
<keyword evidence="3" id="KW-0808">Transferase</keyword>
<organism evidence="3 6">
    <name type="scientific">Eisenbergiella tayi</name>
    <dbReference type="NCBI Taxonomy" id="1432052"/>
    <lineage>
        <taxon>Bacteria</taxon>
        <taxon>Bacillati</taxon>
        <taxon>Bacillota</taxon>
        <taxon>Clostridia</taxon>
        <taxon>Lachnospirales</taxon>
        <taxon>Lachnospiraceae</taxon>
        <taxon>Eisenbergiella</taxon>
    </lineage>
</organism>
<keyword evidence="1" id="KW-1133">Transmembrane helix</keyword>
<feature type="transmembrane region" description="Helical" evidence="1">
    <location>
        <begin position="317"/>
        <end position="340"/>
    </location>
</feature>
<dbReference type="EMBL" id="MEHD01000056">
    <property type="protein sequence ID" value="ODR44326.1"/>
    <property type="molecule type" value="Genomic_DNA"/>
</dbReference>
<evidence type="ECO:0000313" key="8">
    <source>
        <dbReference type="Proteomes" id="UP000094869"/>
    </source>
</evidence>
<evidence type="ECO:0000313" key="7">
    <source>
        <dbReference type="Proteomes" id="UP000094271"/>
    </source>
</evidence>
<feature type="transmembrane region" description="Helical" evidence="1">
    <location>
        <begin position="141"/>
        <end position="159"/>
    </location>
</feature>
<gene>
    <name evidence="5" type="ORF">BEI59_02890</name>
    <name evidence="3" type="ORF">BEI61_02296</name>
    <name evidence="4" type="ORF">BEI63_32530</name>
</gene>
<protein>
    <submittedName>
        <fullName evidence="3">Acyltransferase family protein</fullName>
    </submittedName>
</protein>